<organism evidence="2">
    <name type="scientific">Oryza brachyantha</name>
    <name type="common">malo sina</name>
    <dbReference type="NCBI Taxonomy" id="4533"/>
    <lineage>
        <taxon>Eukaryota</taxon>
        <taxon>Viridiplantae</taxon>
        <taxon>Streptophyta</taxon>
        <taxon>Embryophyta</taxon>
        <taxon>Tracheophyta</taxon>
        <taxon>Spermatophyta</taxon>
        <taxon>Magnoliopsida</taxon>
        <taxon>Liliopsida</taxon>
        <taxon>Poales</taxon>
        <taxon>Poaceae</taxon>
        <taxon>BOP clade</taxon>
        <taxon>Oryzoideae</taxon>
        <taxon>Oryzeae</taxon>
        <taxon>Oryzinae</taxon>
        <taxon>Oryza</taxon>
    </lineage>
</organism>
<reference evidence="2" key="2">
    <citation type="submission" date="2013-04" db="UniProtKB">
        <authorList>
            <consortium name="EnsemblPlants"/>
        </authorList>
    </citation>
    <scope>IDENTIFICATION</scope>
</reference>
<feature type="region of interest" description="Disordered" evidence="1">
    <location>
        <begin position="1"/>
        <end position="78"/>
    </location>
</feature>
<feature type="compositionally biased region" description="Basic and acidic residues" evidence="1">
    <location>
        <begin position="51"/>
        <end position="71"/>
    </location>
</feature>
<evidence type="ECO:0000313" key="3">
    <source>
        <dbReference type="Proteomes" id="UP000006038"/>
    </source>
</evidence>
<proteinExistence type="predicted"/>
<dbReference type="STRING" id="4533.J3MLW6"/>
<dbReference type="OMA" id="VNTYRYN"/>
<evidence type="ECO:0000313" key="2">
    <source>
        <dbReference type="EnsemblPlants" id="OB07G23980.1"/>
    </source>
</evidence>
<dbReference type="Gramene" id="OB07G23980.1">
    <property type="protein sequence ID" value="OB07G23980.1"/>
    <property type="gene ID" value="OB07G23980"/>
</dbReference>
<dbReference type="Proteomes" id="UP000006038">
    <property type="component" value="Chromosome 7"/>
</dbReference>
<reference evidence="2" key="1">
    <citation type="journal article" date="2013" name="Nat. Commun.">
        <title>Whole-genome sequencing of Oryza brachyantha reveals mechanisms underlying Oryza genome evolution.</title>
        <authorList>
            <person name="Chen J."/>
            <person name="Huang Q."/>
            <person name="Gao D."/>
            <person name="Wang J."/>
            <person name="Lang Y."/>
            <person name="Liu T."/>
            <person name="Li B."/>
            <person name="Bai Z."/>
            <person name="Luis Goicoechea J."/>
            <person name="Liang C."/>
            <person name="Chen C."/>
            <person name="Zhang W."/>
            <person name="Sun S."/>
            <person name="Liao Y."/>
            <person name="Zhang X."/>
            <person name="Yang L."/>
            <person name="Song C."/>
            <person name="Wang M."/>
            <person name="Shi J."/>
            <person name="Liu G."/>
            <person name="Liu J."/>
            <person name="Zhou H."/>
            <person name="Zhou W."/>
            <person name="Yu Q."/>
            <person name="An N."/>
            <person name="Chen Y."/>
            <person name="Cai Q."/>
            <person name="Wang B."/>
            <person name="Liu B."/>
            <person name="Min J."/>
            <person name="Huang Y."/>
            <person name="Wu H."/>
            <person name="Li Z."/>
            <person name="Zhang Y."/>
            <person name="Yin Y."/>
            <person name="Song W."/>
            <person name="Jiang J."/>
            <person name="Jackson S.A."/>
            <person name="Wing R.A."/>
            <person name="Wang J."/>
            <person name="Chen M."/>
        </authorList>
    </citation>
    <scope>NUCLEOTIDE SEQUENCE [LARGE SCALE GENOMIC DNA]</scope>
    <source>
        <strain evidence="2">cv. IRGC 101232</strain>
    </source>
</reference>
<dbReference type="AlphaFoldDB" id="J3MLW6"/>
<evidence type="ECO:0000256" key="1">
    <source>
        <dbReference type="SAM" id="MobiDB-lite"/>
    </source>
</evidence>
<protein>
    <submittedName>
        <fullName evidence="2">Uncharacterized protein</fullName>
    </submittedName>
</protein>
<keyword evidence="3" id="KW-1185">Reference proteome</keyword>
<sequence>MASPASGAAGAGDDDNAGRRPSSSLIDPLLVSRTSSIGGAERNAAKGKHWAAADKAERRAAKESGGEDGRPLKLKGLSFPSLEDTESPKFIIILLSKINYSI</sequence>
<name>J3MLW6_ORYBR</name>
<accession>J3MLW6</accession>
<dbReference type="HOGENOM" id="CLU_2281794_0_0_1"/>
<dbReference type="EnsemblPlants" id="OB07G23980.1">
    <property type="protein sequence ID" value="OB07G23980.1"/>
    <property type="gene ID" value="OB07G23980"/>
</dbReference>